<organism evidence="1 2">
    <name type="scientific">Streptococcus gallolyticus</name>
    <dbReference type="NCBI Taxonomy" id="315405"/>
    <lineage>
        <taxon>Bacteria</taxon>
        <taxon>Bacillati</taxon>
        <taxon>Bacillota</taxon>
        <taxon>Bacilli</taxon>
        <taxon>Lactobacillales</taxon>
        <taxon>Streptococcaceae</taxon>
        <taxon>Streptococcus</taxon>
    </lineage>
</organism>
<evidence type="ECO:0008006" key="3">
    <source>
        <dbReference type="Google" id="ProtNLM"/>
    </source>
</evidence>
<dbReference type="Pfam" id="PF12541">
    <property type="entry name" value="DUF3737"/>
    <property type="match status" value="1"/>
</dbReference>
<comment type="caution">
    <text evidence="1">The sequence shown here is derived from an EMBL/GenBank/DDBJ whole genome shotgun (WGS) entry which is preliminary data.</text>
</comment>
<dbReference type="InterPro" id="IPR022208">
    <property type="entry name" value="DUF3737"/>
</dbReference>
<accession>A0A060RG38</accession>
<reference evidence="1 2" key="2">
    <citation type="submission" date="2014-05" db="EMBL/GenBank/DDBJ databases">
        <title>Genome sequence of Streptococcus gallolyticus.</title>
        <authorList>
            <person name="Del Campo R."/>
        </authorList>
    </citation>
    <scope>NUCLEOTIDE SEQUENCE [LARGE SCALE GENOMIC DNA]</scope>
    <source>
        <strain evidence="1 2">LMG17956</strain>
    </source>
</reference>
<dbReference type="EMBL" id="CCBC010000128">
    <property type="protein sequence ID" value="CDO17403.1"/>
    <property type="molecule type" value="Genomic_DNA"/>
</dbReference>
<protein>
    <recommendedName>
        <fullName evidence="3">DUF3737 family protein</fullName>
    </recommendedName>
</protein>
<gene>
    <name evidence="1" type="ORF">BN963_SGAL_00592</name>
</gene>
<reference evidence="1 2" key="1">
    <citation type="submission" date="2014-02" db="EMBL/GenBank/DDBJ databases">
        <authorList>
            <person name="Manrique M."/>
        </authorList>
    </citation>
    <scope>NUCLEOTIDE SEQUENCE [LARGE SCALE GENOMIC DNA]</scope>
    <source>
        <strain evidence="1 2">LMG17956</strain>
    </source>
</reference>
<dbReference type="SUPFAM" id="SSF51126">
    <property type="entry name" value="Pectin lyase-like"/>
    <property type="match status" value="1"/>
</dbReference>
<dbReference type="InterPro" id="IPR011050">
    <property type="entry name" value="Pectin_lyase_fold/virulence"/>
</dbReference>
<evidence type="ECO:0000313" key="2">
    <source>
        <dbReference type="Proteomes" id="UP000027584"/>
    </source>
</evidence>
<dbReference type="Gene3D" id="2.160.20.10">
    <property type="entry name" value="Single-stranded right-handed beta-helix, Pectin lyase-like"/>
    <property type="match status" value="1"/>
</dbReference>
<dbReference type="AlphaFoldDB" id="A0A060RG38"/>
<sequence>MTDINQKLLTGERACFKAENMTITQSVFADGESPLKESRHIVLENDIFRWKYPLWYSRDVKARKIQLLDTARSGIWYTHQINISDSIIQAPKTFRRSSAIVLENVQMPNAQESLWSCEDIELTNVNITGDYFGMNSKHIKADNVTITGNYCFDGAENVEISNSTLLSKDAFWNCKHVVVRDSTIVGEYLAWNSEDITFINCTIESNQGLCYMKHVTLENCQLINSDLVFEYVEDLQADIHSDIISIKNPISGNITADAIGEIIFDAPEINANQTTISLRKDVLARA</sequence>
<evidence type="ECO:0000313" key="1">
    <source>
        <dbReference type="EMBL" id="CDO17403.1"/>
    </source>
</evidence>
<name>A0A060RG38_9STRE</name>
<dbReference type="InterPro" id="IPR012334">
    <property type="entry name" value="Pectin_lyas_fold"/>
</dbReference>
<proteinExistence type="predicted"/>
<dbReference type="Proteomes" id="UP000027584">
    <property type="component" value="Unassembled WGS sequence"/>
</dbReference>